<keyword evidence="1" id="KW-0694">RNA-binding</keyword>
<organism evidence="3 4">
    <name type="scientific">Lentinula raphanica</name>
    <dbReference type="NCBI Taxonomy" id="153919"/>
    <lineage>
        <taxon>Eukaryota</taxon>
        <taxon>Fungi</taxon>
        <taxon>Dikarya</taxon>
        <taxon>Basidiomycota</taxon>
        <taxon>Agaricomycotina</taxon>
        <taxon>Agaricomycetes</taxon>
        <taxon>Agaricomycetidae</taxon>
        <taxon>Agaricales</taxon>
        <taxon>Marasmiineae</taxon>
        <taxon>Omphalotaceae</taxon>
        <taxon>Lentinula</taxon>
    </lineage>
</organism>
<protein>
    <recommendedName>
        <fullName evidence="2">DRBM domain-containing protein</fullName>
    </recommendedName>
</protein>
<dbReference type="GO" id="GO:0003723">
    <property type="term" value="F:RNA binding"/>
    <property type="evidence" value="ECO:0007669"/>
    <property type="project" value="UniProtKB-UniRule"/>
</dbReference>
<dbReference type="PROSITE" id="PS50137">
    <property type="entry name" value="DS_RBD"/>
    <property type="match status" value="1"/>
</dbReference>
<dbReference type="CDD" id="cd10845">
    <property type="entry name" value="DSRM_RNAse_III_family"/>
    <property type="match status" value="1"/>
</dbReference>
<name>A0AA38UNP0_9AGAR</name>
<accession>A0AA38UNP0</accession>
<gene>
    <name evidence="3" type="ORF">F5878DRAFT_2259</name>
</gene>
<dbReference type="SUPFAM" id="SSF54768">
    <property type="entry name" value="dsRNA-binding domain-like"/>
    <property type="match status" value="1"/>
</dbReference>
<dbReference type="Gene3D" id="3.30.160.20">
    <property type="match status" value="1"/>
</dbReference>
<keyword evidence="4" id="KW-1185">Reference proteome</keyword>
<dbReference type="Pfam" id="PF00035">
    <property type="entry name" value="dsrm"/>
    <property type="match status" value="1"/>
</dbReference>
<evidence type="ECO:0000259" key="2">
    <source>
        <dbReference type="PROSITE" id="PS50137"/>
    </source>
</evidence>
<dbReference type="EMBL" id="MU805935">
    <property type="protein sequence ID" value="KAJ3845552.1"/>
    <property type="molecule type" value="Genomic_DNA"/>
</dbReference>
<sequence>MAKGGNSALNNFLQTKNRLDALSWVDSISGPSHAPQWTCVCKIDGEVVATGTGPQKHVARDMAANLALTKLIDTNWGA</sequence>
<evidence type="ECO:0000313" key="4">
    <source>
        <dbReference type="Proteomes" id="UP001163846"/>
    </source>
</evidence>
<comment type="caution">
    <text evidence="3">The sequence shown here is derived from an EMBL/GenBank/DDBJ whole genome shotgun (WGS) entry which is preliminary data.</text>
</comment>
<proteinExistence type="predicted"/>
<dbReference type="AlphaFoldDB" id="A0AA38UNP0"/>
<evidence type="ECO:0000313" key="3">
    <source>
        <dbReference type="EMBL" id="KAJ3845552.1"/>
    </source>
</evidence>
<dbReference type="SMART" id="SM00358">
    <property type="entry name" value="DSRM"/>
    <property type="match status" value="1"/>
</dbReference>
<reference evidence="3" key="1">
    <citation type="submission" date="2022-08" db="EMBL/GenBank/DDBJ databases">
        <authorList>
            <consortium name="DOE Joint Genome Institute"/>
            <person name="Min B."/>
            <person name="Riley R."/>
            <person name="Sierra-Patev S."/>
            <person name="Naranjo-Ortiz M."/>
            <person name="Looney B."/>
            <person name="Konkel Z."/>
            <person name="Slot J.C."/>
            <person name="Sakamoto Y."/>
            <person name="Steenwyk J.L."/>
            <person name="Rokas A."/>
            <person name="Carro J."/>
            <person name="Camarero S."/>
            <person name="Ferreira P."/>
            <person name="Molpeceres G."/>
            <person name="Ruiz-Duenas F.J."/>
            <person name="Serrano A."/>
            <person name="Henrissat B."/>
            <person name="Drula E."/>
            <person name="Hughes K.W."/>
            <person name="Mata J.L."/>
            <person name="Ishikawa N.K."/>
            <person name="Vargas-Isla R."/>
            <person name="Ushijima S."/>
            <person name="Smith C.A."/>
            <person name="Ahrendt S."/>
            <person name="Andreopoulos W."/>
            <person name="He G."/>
            <person name="Labutti K."/>
            <person name="Lipzen A."/>
            <person name="Ng V."/>
            <person name="Sandor L."/>
            <person name="Barry K."/>
            <person name="Martinez A.T."/>
            <person name="Xiao Y."/>
            <person name="Gibbons J.G."/>
            <person name="Terashima K."/>
            <person name="Hibbett D.S."/>
            <person name="Grigoriev I.V."/>
        </authorList>
    </citation>
    <scope>NUCLEOTIDE SEQUENCE</scope>
    <source>
        <strain evidence="3">TFB9207</strain>
    </source>
</reference>
<dbReference type="InterPro" id="IPR014720">
    <property type="entry name" value="dsRBD_dom"/>
</dbReference>
<dbReference type="Proteomes" id="UP001163846">
    <property type="component" value="Unassembled WGS sequence"/>
</dbReference>
<evidence type="ECO:0000256" key="1">
    <source>
        <dbReference type="PROSITE-ProRule" id="PRU00266"/>
    </source>
</evidence>
<feature type="domain" description="DRBM" evidence="2">
    <location>
        <begin position="4"/>
        <end position="73"/>
    </location>
</feature>